<dbReference type="EMBL" id="JXTI01000007">
    <property type="protein sequence ID" value="KWX15468.1"/>
    <property type="molecule type" value="Genomic_DNA"/>
</dbReference>
<reference evidence="1 2" key="1">
    <citation type="journal article" date="2015" name="Mol. Biochem. Parasitol.">
        <title>Identification of polymorphic genes for use in assemblage B genotyping assays through comparative genomics of multiple assemblage B Giardia duodenalis isolates.</title>
        <authorList>
            <person name="Wielinga C."/>
            <person name="Thompson R.C."/>
            <person name="Monis P."/>
            <person name="Ryan U."/>
        </authorList>
    </citation>
    <scope>NUCLEOTIDE SEQUENCE [LARGE SCALE GENOMIC DNA]</scope>
    <source>
        <strain evidence="1 2">BAH15c1</strain>
    </source>
</reference>
<evidence type="ECO:0000313" key="2">
    <source>
        <dbReference type="Proteomes" id="UP000070089"/>
    </source>
</evidence>
<evidence type="ECO:0000313" key="1">
    <source>
        <dbReference type="EMBL" id="KWX15468.1"/>
    </source>
</evidence>
<accession>A0A132NZH0</accession>
<proteinExistence type="predicted"/>
<dbReference type="OrthoDB" id="10254940at2759"/>
<sequence length="747" mass="83221">MGDAQYITHASHTSHRTAKLYSGVQRIDCKTRKRKGHALKKKLQQARQASLSVDLDPWLNEVIPVAEVDIVEPEVLVQVEGTHSGSAEKQVAAGVLPLLQTKFPHATEHDAELVAPLFDSSKPLVTLSSEAPLKYFIMPLLLGSPKMMLLVSSSSTRRESFLYSINTRRQANESQRFYGIHWNYRLKSLSEYVPFANISYYCSAERIEAYRRALWKNLPRAMADMIDTGFVSAIAVSYQDFLSNTFRHFLSLLKTTLHQVVLDWDSRFRDIALEQISALCNPVRQIVVIERVVTADPEAYTHLKVEHIHASTFSEGVRKFSENRRFTEMSSILYIVDSVNMLHPNKNTVVENGMLCADIQTLLETWYIEYLALSAEYEPFDLARIDTLLLGCIAVPTELVIDKICLHYGCSALRGLTSVIQIVSVDAVFRHINRLLVRNVTLILYGSLIANLLSSQLGSTTGSSIALSFQRLKSQLTFSTGLAAPPLEACLWWDAVSSIAASLKLCLRGFGQELYTYKLLGSMKQVTIERKYPVCQCIKQACELNNAPDCFTVGTLLCLLSSSTPDGVPLDYAGLEGHLAIIHDAESQVVCYPRYDELPPCILFSQVSTERSGSTSISGWYITKVLEALKLSLSSLATDLAKKYDEALQASVYSEYANFNKHARTTSLGGIWRERVSAIQQTTGKEYNPIAACVSLLAEDSADGHPLHAISALKISLNYAANQCNPFTEAAGHIMWLIDDFFTRLIA</sequence>
<dbReference type="AlphaFoldDB" id="A0A132NZH0"/>
<dbReference type="Proteomes" id="UP000070089">
    <property type="component" value="Unassembled WGS sequence"/>
</dbReference>
<protein>
    <submittedName>
        <fullName evidence="1">Uncharacterized protein</fullName>
    </submittedName>
</protein>
<comment type="caution">
    <text evidence="1">The sequence shown here is derived from an EMBL/GenBank/DDBJ whole genome shotgun (WGS) entry which is preliminary data.</text>
</comment>
<dbReference type="VEuPathDB" id="GiardiaDB:QR46_0452"/>
<name>A0A132NZH0_GIAIN</name>
<gene>
    <name evidence="1" type="ORF">QR46_0452</name>
</gene>
<organism evidence="1 2">
    <name type="scientific">Giardia duodenalis assemblage B</name>
    <dbReference type="NCBI Taxonomy" id="1394984"/>
    <lineage>
        <taxon>Eukaryota</taxon>
        <taxon>Metamonada</taxon>
        <taxon>Diplomonadida</taxon>
        <taxon>Hexamitidae</taxon>
        <taxon>Giardiinae</taxon>
        <taxon>Giardia</taxon>
    </lineage>
</organism>